<sequence length="159" mass="17612">MWLFGSAVPSNVRARLSLARGERALAYATAPDGHLVVTNHRLHLPQGRSVPWEMIDWANWTEDGLSFLEVGSGTQHVTVREPGRVPEVVQERVTATITVNQHVPLTGDGRGVRLVARRSPATDEIVWHARFDEGLDSQDAEINHRAGLALAKLRERMGI</sequence>
<comment type="caution">
    <text evidence="1">The sequence shown here is derived from an EMBL/GenBank/DDBJ whole genome shotgun (WGS) entry which is preliminary data.</text>
</comment>
<dbReference type="EMBL" id="JAVLVT010000005">
    <property type="protein sequence ID" value="MDS1271225.1"/>
    <property type="molecule type" value="Genomic_DNA"/>
</dbReference>
<accession>A0ABU2H7F4</accession>
<evidence type="ECO:0000313" key="2">
    <source>
        <dbReference type="Proteomes" id="UP001250214"/>
    </source>
</evidence>
<reference evidence="2" key="1">
    <citation type="submission" date="2023-07" db="EMBL/GenBank/DDBJ databases">
        <title>Novel species in the genus Lipingzhangella isolated from Sambhar Salt Lake.</title>
        <authorList>
            <person name="Jiya N."/>
            <person name="Kajale S."/>
            <person name="Sharma A."/>
        </authorList>
    </citation>
    <scope>NUCLEOTIDE SEQUENCE [LARGE SCALE GENOMIC DNA]</scope>
    <source>
        <strain evidence="2">LS1_29</strain>
    </source>
</reference>
<protein>
    <submittedName>
        <fullName evidence="1">Uncharacterized protein</fullName>
    </submittedName>
</protein>
<evidence type="ECO:0000313" key="1">
    <source>
        <dbReference type="EMBL" id="MDS1271225.1"/>
    </source>
</evidence>
<name>A0ABU2H7F4_9ACTN</name>
<keyword evidence="2" id="KW-1185">Reference proteome</keyword>
<organism evidence="1 2">
    <name type="scientific">Lipingzhangella rawalii</name>
    <dbReference type="NCBI Taxonomy" id="2055835"/>
    <lineage>
        <taxon>Bacteria</taxon>
        <taxon>Bacillati</taxon>
        <taxon>Actinomycetota</taxon>
        <taxon>Actinomycetes</taxon>
        <taxon>Streptosporangiales</taxon>
        <taxon>Nocardiopsidaceae</taxon>
        <taxon>Lipingzhangella</taxon>
    </lineage>
</organism>
<proteinExistence type="predicted"/>
<dbReference type="RefSeq" id="WP_310912951.1">
    <property type="nucleotide sequence ID" value="NZ_JAVLVT010000005.1"/>
</dbReference>
<dbReference type="Proteomes" id="UP001250214">
    <property type="component" value="Unassembled WGS sequence"/>
</dbReference>
<gene>
    <name evidence="1" type="ORF">RIF23_13055</name>
</gene>